<accession>A0A3P3YCH8</accession>
<evidence type="ECO:0000256" key="1">
    <source>
        <dbReference type="SAM" id="MobiDB-lite"/>
    </source>
</evidence>
<evidence type="ECO:0000313" key="3">
    <source>
        <dbReference type="Proteomes" id="UP000290189"/>
    </source>
</evidence>
<organism evidence="2 3">
    <name type="scientific">Plasmodiophora brassicae</name>
    <name type="common">Clubroot disease agent</name>
    <dbReference type="NCBI Taxonomy" id="37360"/>
    <lineage>
        <taxon>Eukaryota</taxon>
        <taxon>Sar</taxon>
        <taxon>Rhizaria</taxon>
        <taxon>Endomyxa</taxon>
        <taxon>Phytomyxea</taxon>
        <taxon>Plasmodiophorida</taxon>
        <taxon>Plasmodiophoridae</taxon>
        <taxon>Plasmodiophora</taxon>
    </lineage>
</organism>
<proteinExistence type="predicted"/>
<sequence>MRLTQTASTIVLDQDQYLRDVLHRFRNSRNDHGHLHQSTNRQNELTSKQADGDLHDAAVSAQKRSPGTSGLDCCRNAGAIEYGQLVDANHEHVEMGRSPSVLFRHVRLTMVFSQPQDPHLFQGSFNAADVGQVDEPLKFGEGVLTEEELKRQRVRKKGDAGRNEWTILMNSKAEQYKRSVAEEMASKRSKQNKFGEEIRVQIDEIRKRNQREAEERQTEARRILEQIKMHELEEARKEQRLRERNEHDRVFVQDQLRLRAQAAQAAEAKRRELEARARATLQRQAERDRRAREEERRRFQEEMRVQRMENEQQLTEKKRRHDEERQRDIEEQRRLLLTSQAVEEAKRGQMQKLANKVAMLEKDNEAVQRAVQERLKEEERRIARFQEEASLREAEAEQNKLRRQRERTIEMKAAIQKQLDEKRAAYSRQVEESKRLANTIRQLSAEEEERRKHEVIKAHAQRIAYKAELDMQVKLQKERPSVGENGMDDNERVLNRRLLQNAVADLMRQ</sequence>
<evidence type="ECO:0000313" key="2">
    <source>
        <dbReference type="EMBL" id="SPQ97881.1"/>
    </source>
</evidence>
<name>A0A3P3YCH8_PLABS</name>
<dbReference type="Proteomes" id="UP000290189">
    <property type="component" value="Unassembled WGS sequence"/>
</dbReference>
<gene>
    <name evidence="2" type="ORF">PLBR_LOCUS5096</name>
</gene>
<protein>
    <recommendedName>
        <fullName evidence="4">Trichohyalin-plectin-homology domain-containing protein</fullName>
    </recommendedName>
</protein>
<reference evidence="2 3" key="1">
    <citation type="submission" date="2018-03" db="EMBL/GenBank/DDBJ databases">
        <authorList>
            <person name="Fogelqvist J."/>
        </authorList>
    </citation>
    <scope>NUCLEOTIDE SEQUENCE [LARGE SCALE GENOMIC DNA]</scope>
</reference>
<dbReference type="EMBL" id="OVEO01000008">
    <property type="protein sequence ID" value="SPQ97881.1"/>
    <property type="molecule type" value="Genomic_DNA"/>
</dbReference>
<dbReference type="AlphaFoldDB" id="A0A3P3YCH8"/>
<geneLocation type="mitochondrion" evidence="2"/>
<evidence type="ECO:0008006" key="4">
    <source>
        <dbReference type="Google" id="ProtNLM"/>
    </source>
</evidence>
<keyword evidence="2" id="KW-0496">Mitochondrion</keyword>
<feature type="region of interest" description="Disordered" evidence="1">
    <location>
        <begin position="302"/>
        <end position="328"/>
    </location>
</feature>